<evidence type="ECO:0000256" key="2">
    <source>
        <dbReference type="ARBA" id="ARBA00008441"/>
    </source>
</evidence>
<feature type="chain" id="PRO_5044662194" evidence="5">
    <location>
        <begin position="26"/>
        <end position="166"/>
    </location>
</feature>
<dbReference type="Proteomes" id="UP001152658">
    <property type="component" value="Unassembled WGS sequence"/>
</dbReference>
<reference evidence="6" key="2">
    <citation type="submission" date="2022-06" db="EMBL/GenBank/DDBJ databases">
        <authorList>
            <person name="Goudenege D."/>
            <person name="Le Roux F."/>
        </authorList>
    </citation>
    <scope>NUCLEOTIDE SEQUENCE</scope>
    <source>
        <strain evidence="6">12-063</strain>
    </source>
</reference>
<evidence type="ECO:0000313" key="10">
    <source>
        <dbReference type="EMBL" id="WGK85144.1"/>
    </source>
</evidence>
<evidence type="ECO:0000313" key="9">
    <source>
        <dbReference type="EMBL" id="WGK81219.1"/>
    </source>
</evidence>
<dbReference type="EMBL" id="CP118711">
    <property type="protein sequence ID" value="WGK85144.1"/>
    <property type="molecule type" value="Genomic_DNA"/>
</dbReference>
<dbReference type="Proteomes" id="UP001241226">
    <property type="component" value="Chromosome 1"/>
</dbReference>
<dbReference type="EMBL" id="CP118709">
    <property type="protein sequence ID" value="WGK81219.1"/>
    <property type="molecule type" value="Genomic_DNA"/>
</dbReference>
<reference evidence="7 13" key="1">
    <citation type="submission" date="2022-02" db="EMBL/GenBank/DDBJ databases">
        <title>Emergence and expansion in Europe of a Vibrio aestuarianus clonal complex pathogenic for oysters.</title>
        <authorList>
            <person name="Mesnil A."/>
            <person name="Travers M.-A."/>
        </authorList>
    </citation>
    <scope>NUCLEOTIDE SEQUENCE</scope>
    <source>
        <strain evidence="7">19_064_11T1</strain>
        <strain evidence="8">19_064_15T1</strain>
        <strain evidence="10 13">U17</strain>
        <strain evidence="9">U29</strain>
    </source>
</reference>
<dbReference type="Proteomes" id="UP001140979">
    <property type="component" value="Unassembled WGS sequence"/>
</dbReference>
<evidence type="ECO:0000313" key="12">
    <source>
        <dbReference type="Proteomes" id="UP001152658"/>
    </source>
</evidence>
<dbReference type="PIRSF" id="PIRSF034445">
    <property type="entry name" value="CpxP_Spy"/>
    <property type="match status" value="1"/>
</dbReference>
<evidence type="ECO:0000313" key="11">
    <source>
        <dbReference type="Proteomes" id="UP001140979"/>
    </source>
</evidence>
<gene>
    <name evidence="6" type="primary">cpxP</name>
    <name evidence="7" type="ORF">L9W94_10205</name>
    <name evidence="8" type="ORF">L9X51_00340</name>
    <name evidence="9" type="ORF">PYE51_11340</name>
    <name evidence="10" type="ORF">PYE67_12325</name>
    <name evidence="6" type="ORF">VAE063_880101</name>
</gene>
<dbReference type="PANTHER" id="PTHR38102">
    <property type="entry name" value="PERIPLASMIC CHAPERONE SPY"/>
    <property type="match status" value="1"/>
</dbReference>
<dbReference type="RefSeq" id="WP_053309620.1">
    <property type="nucleotide sequence ID" value="NZ_CALYLA010000014.1"/>
</dbReference>
<evidence type="ECO:0000313" key="6">
    <source>
        <dbReference type="EMBL" id="CAH8210332.1"/>
    </source>
</evidence>
<dbReference type="AlphaFoldDB" id="A0A7X6S7A7"/>
<dbReference type="Pfam" id="PF07813">
    <property type="entry name" value="LTXXQ"/>
    <property type="match status" value="1"/>
</dbReference>
<protein>
    <submittedName>
        <fullName evidence="7">CpxP family protein</fullName>
    </submittedName>
    <submittedName>
        <fullName evidence="6">Periplasmic repressor CpxP</fullName>
    </submittedName>
</protein>
<dbReference type="EMBL" id="JAKNBA010000015">
    <property type="protein sequence ID" value="MDE1242515.1"/>
    <property type="molecule type" value="Genomic_DNA"/>
</dbReference>
<dbReference type="Gene3D" id="1.20.120.1490">
    <property type="match status" value="1"/>
</dbReference>
<evidence type="ECO:0000256" key="3">
    <source>
        <dbReference type="ARBA" id="ARBA00022729"/>
    </source>
</evidence>
<evidence type="ECO:0000256" key="4">
    <source>
        <dbReference type="ARBA" id="ARBA00022764"/>
    </source>
</evidence>
<comment type="similarity">
    <text evidence="2">Belongs to the CpxP/Spy family.</text>
</comment>
<sequence>MNMTKKMVLAAVVLPLTLGTASVFAYGGGKGQHKGSDDECGRGADRGIMQQLDLTADQQAKLKEMRGANRDQMKNEFKGQKQAQMQAHHAKVQALVLADNFDEAAANELAKEMVDQQVSHRVKMLEKRHDMLSVLTPEQKVKFQELQQERMQKCMANGQKKMKKNG</sequence>
<feature type="signal peptide" evidence="5">
    <location>
        <begin position="1"/>
        <end position="25"/>
    </location>
</feature>
<dbReference type="CDD" id="cd09916">
    <property type="entry name" value="CpxP_like"/>
    <property type="match status" value="1"/>
</dbReference>
<dbReference type="InterPro" id="IPR052211">
    <property type="entry name" value="Cpx_auxiliary_protein"/>
</dbReference>
<evidence type="ECO:0000313" key="13">
    <source>
        <dbReference type="Proteomes" id="UP001241226"/>
    </source>
</evidence>
<dbReference type="EMBL" id="CALYLK010000128">
    <property type="protein sequence ID" value="CAH8210332.1"/>
    <property type="molecule type" value="Genomic_DNA"/>
</dbReference>
<accession>A0A7X6S7A7</accession>
<dbReference type="GeneID" id="79916264"/>
<dbReference type="GO" id="GO:0051082">
    <property type="term" value="F:unfolded protein binding"/>
    <property type="evidence" value="ECO:0007669"/>
    <property type="project" value="TreeGrafter"/>
</dbReference>
<comment type="subcellular location">
    <subcellularLocation>
        <location evidence="1">Periplasm</location>
    </subcellularLocation>
</comment>
<keyword evidence="12" id="KW-1185">Reference proteome</keyword>
<name>A0A7X6S7A7_9VIBR</name>
<proteinExistence type="inferred from homology"/>
<dbReference type="EMBL" id="JAKNAX010000001">
    <property type="protein sequence ID" value="MDE1344889.1"/>
    <property type="molecule type" value="Genomic_DNA"/>
</dbReference>
<dbReference type="Proteomes" id="UP001140978">
    <property type="component" value="Unassembled WGS sequence"/>
</dbReference>
<dbReference type="InterPro" id="IPR012899">
    <property type="entry name" value="LTXXQ"/>
</dbReference>
<evidence type="ECO:0000313" key="8">
    <source>
        <dbReference type="EMBL" id="MDE1344889.1"/>
    </source>
</evidence>
<keyword evidence="4" id="KW-0574">Periplasm</keyword>
<dbReference type="Proteomes" id="UP001239257">
    <property type="component" value="Chromosome 1"/>
</dbReference>
<evidence type="ECO:0000256" key="5">
    <source>
        <dbReference type="SAM" id="SignalP"/>
    </source>
</evidence>
<dbReference type="NCBIfam" id="NF009391">
    <property type="entry name" value="PRK12750.1"/>
    <property type="match status" value="1"/>
</dbReference>
<keyword evidence="3 5" id="KW-0732">Signal</keyword>
<evidence type="ECO:0000313" key="7">
    <source>
        <dbReference type="EMBL" id="MDE1242515.1"/>
    </source>
</evidence>
<organism evidence="7 11">
    <name type="scientific">Vibrio aestuarianus</name>
    <dbReference type="NCBI Taxonomy" id="28171"/>
    <lineage>
        <taxon>Bacteria</taxon>
        <taxon>Pseudomonadati</taxon>
        <taxon>Pseudomonadota</taxon>
        <taxon>Gammaproteobacteria</taxon>
        <taxon>Vibrionales</taxon>
        <taxon>Vibrionaceae</taxon>
        <taxon>Vibrio</taxon>
    </lineage>
</organism>
<evidence type="ECO:0000256" key="1">
    <source>
        <dbReference type="ARBA" id="ARBA00004418"/>
    </source>
</evidence>
<dbReference type="PANTHER" id="PTHR38102:SF1">
    <property type="entry name" value="PERIPLASMIC CHAPERONE SPY"/>
    <property type="match status" value="1"/>
</dbReference>
<dbReference type="GO" id="GO:0030288">
    <property type="term" value="C:outer membrane-bounded periplasmic space"/>
    <property type="evidence" value="ECO:0007669"/>
    <property type="project" value="TreeGrafter"/>
</dbReference>